<dbReference type="FunFam" id="2.30.29.30:FF:000030">
    <property type="entry name" value="Oxysterol-binding protein"/>
    <property type="match status" value="1"/>
</dbReference>
<keyword evidence="7 15" id="KW-1133">Transmembrane helix</keyword>
<keyword evidence="4" id="KW-0597">Phosphoprotein</keyword>
<evidence type="ECO:0000256" key="13">
    <source>
        <dbReference type="SAM" id="Coils"/>
    </source>
</evidence>
<dbReference type="Pfam" id="PF00169">
    <property type="entry name" value="PH"/>
    <property type="match status" value="1"/>
</dbReference>
<reference evidence="17" key="1">
    <citation type="submission" date="2025-08" db="UniProtKB">
        <authorList>
            <consortium name="Ensembl"/>
        </authorList>
    </citation>
    <scope>IDENTIFICATION</scope>
</reference>
<keyword evidence="5 15" id="KW-0812">Transmembrane</keyword>
<dbReference type="Gene3D" id="2.40.160.120">
    <property type="match status" value="1"/>
</dbReference>
<protein>
    <recommendedName>
        <fullName evidence="12">Oxysterol-binding protein</fullName>
    </recommendedName>
</protein>
<dbReference type="GO" id="GO:0005789">
    <property type="term" value="C:endoplasmic reticulum membrane"/>
    <property type="evidence" value="ECO:0007669"/>
    <property type="project" value="UniProtKB-SubCell"/>
</dbReference>
<comment type="similarity">
    <text evidence="2 11">Belongs to the OSBP family.</text>
</comment>
<sequence length="802" mass="91551">MKEENFLRRRFSLCPTALTPQKNDVNKLTRNSSFGAENDISPADTGQYRVLLKAFHSPRSTFTIDNKLCNGADKECVSPTSKTARMDTLKVQKKNYRQEKKRATKQLFSALKDPSVVIVADWLKIRGSLKSWTKLWCVLKPGLLLIYKTPKIGQWVGTLLLHSCELIERPSKKDGFCFKLYHPLDQSIWAVKGPKGENVGSITLPLPSSHLIFRASSESDGRCWMDALELALRCSSLFKLNMPKQMKDGDTLSSPDVNPTSFYTLLQTATISEQELFQLNESVPENDAFSDKSEKDTIEESENEHSRKTSESDQSELHGEISLDREGTTYMEELYEEFGEVGEASQTEMVSDENKSLMWTLLKQMRPGMDLSRVVLPTFILEPRSFLNKLSDYYYHADILSLAAVEEDPFSRMKLVLKWYLSGFYKKPKGIKKPYNSILGEKFRCCWFHPQTNSHTFYIAEQVSHHPPVSAFHVSNRKDGFCITGSILARSKFYGNSLSAILDGKARLTFLNRDEDYIITMPYAHCKGLLYGTMTMELGGKVTIDCQKTRYSTELEFKLKPFFGGSETLNQICGKIKAGGDVLANLDGHWDREVYLTDVQSENKDIFWNPTSEIRRQRLKRHIVLFEEQTELESERLWQHVTSAINDGNQQQATDEKYVLEEAQRKAAKERKEVDTDWSPHLFAYNEELKEWQYKYEESSQDGRRRKASEQPSISSHTTESSCSTPEPGRDSSDDEGKSAAHPTPRCHVQRLPSVPGNLSTLTTHSMLSACSTSDPSLLNSRHWLFLCLFLACQLFINFVFK</sequence>
<dbReference type="GeneTree" id="ENSGT00940000159535"/>
<dbReference type="SMART" id="SM00233">
    <property type="entry name" value="PH"/>
    <property type="match status" value="1"/>
</dbReference>
<organism evidence="17 18">
    <name type="scientific">Leptobrachium leishanense</name>
    <name type="common">Leishan spiny toad</name>
    <dbReference type="NCBI Taxonomy" id="445787"/>
    <lineage>
        <taxon>Eukaryota</taxon>
        <taxon>Metazoa</taxon>
        <taxon>Chordata</taxon>
        <taxon>Craniata</taxon>
        <taxon>Vertebrata</taxon>
        <taxon>Euteleostomi</taxon>
        <taxon>Amphibia</taxon>
        <taxon>Batrachia</taxon>
        <taxon>Anura</taxon>
        <taxon>Pelobatoidea</taxon>
        <taxon>Megophryidae</taxon>
        <taxon>Leptobrachium</taxon>
    </lineage>
</organism>
<feature type="region of interest" description="Disordered" evidence="14">
    <location>
        <begin position="282"/>
        <end position="323"/>
    </location>
</feature>
<dbReference type="SUPFAM" id="SSF50729">
    <property type="entry name" value="PH domain-like"/>
    <property type="match status" value="1"/>
</dbReference>
<dbReference type="CDD" id="cd13286">
    <property type="entry name" value="PH_OPR5_ORP8"/>
    <property type="match status" value="1"/>
</dbReference>
<evidence type="ECO:0000259" key="16">
    <source>
        <dbReference type="PROSITE" id="PS50003"/>
    </source>
</evidence>
<evidence type="ECO:0000256" key="9">
    <source>
        <dbReference type="ARBA" id="ARBA00023121"/>
    </source>
</evidence>
<feature type="transmembrane region" description="Helical" evidence="15">
    <location>
        <begin position="783"/>
        <end position="801"/>
    </location>
</feature>
<dbReference type="PANTHER" id="PTHR10972">
    <property type="entry name" value="OXYSTEROL-BINDING PROTEIN-RELATED"/>
    <property type="match status" value="1"/>
</dbReference>
<evidence type="ECO:0000313" key="17">
    <source>
        <dbReference type="Ensembl" id="ENSLLEP00000042181.1"/>
    </source>
</evidence>
<keyword evidence="9" id="KW-0446">Lipid-binding</keyword>
<dbReference type="FunFam" id="2.40.160.120:FF:000020">
    <property type="entry name" value="Oxysterol-binding protein"/>
    <property type="match status" value="1"/>
</dbReference>
<dbReference type="SUPFAM" id="SSF144000">
    <property type="entry name" value="Oxysterol-binding protein-like"/>
    <property type="match status" value="1"/>
</dbReference>
<keyword evidence="13" id="KW-0175">Coiled coil</keyword>
<evidence type="ECO:0000256" key="1">
    <source>
        <dbReference type="ARBA" id="ARBA00004389"/>
    </source>
</evidence>
<evidence type="ECO:0000256" key="3">
    <source>
        <dbReference type="ARBA" id="ARBA00022448"/>
    </source>
</evidence>
<keyword evidence="3 12" id="KW-0813">Transport</keyword>
<comment type="subcellular location">
    <subcellularLocation>
        <location evidence="1">Endoplasmic reticulum membrane</location>
        <topology evidence="1">Single-pass membrane protein</topology>
    </subcellularLocation>
</comment>
<dbReference type="FunFam" id="1.10.287.2720:FF:000002">
    <property type="entry name" value="Oxysterol-binding protein"/>
    <property type="match status" value="1"/>
</dbReference>
<evidence type="ECO:0000313" key="18">
    <source>
        <dbReference type="Proteomes" id="UP000694569"/>
    </source>
</evidence>
<feature type="region of interest" description="Disordered" evidence="14">
    <location>
        <begin position="700"/>
        <end position="754"/>
    </location>
</feature>
<dbReference type="Proteomes" id="UP000694569">
    <property type="component" value="Unplaced"/>
</dbReference>
<dbReference type="PROSITE" id="PS01013">
    <property type="entry name" value="OSBP"/>
    <property type="match status" value="1"/>
</dbReference>
<evidence type="ECO:0000256" key="11">
    <source>
        <dbReference type="RuleBase" id="RU003844"/>
    </source>
</evidence>
<gene>
    <name evidence="17" type="primary">OSBPL5</name>
</gene>
<dbReference type="GO" id="GO:0032541">
    <property type="term" value="C:cortical endoplasmic reticulum"/>
    <property type="evidence" value="ECO:0007669"/>
    <property type="project" value="TreeGrafter"/>
</dbReference>
<reference evidence="17" key="2">
    <citation type="submission" date="2025-09" db="UniProtKB">
        <authorList>
            <consortium name="Ensembl"/>
        </authorList>
    </citation>
    <scope>IDENTIFICATION</scope>
</reference>
<evidence type="ECO:0000256" key="8">
    <source>
        <dbReference type="ARBA" id="ARBA00023055"/>
    </source>
</evidence>
<dbReference type="InterPro" id="IPR000648">
    <property type="entry name" value="Oxysterol-bd"/>
</dbReference>
<dbReference type="OrthoDB" id="10053431at2759"/>
<dbReference type="AlphaFoldDB" id="A0A8C5WJB8"/>
<keyword evidence="18" id="KW-1185">Reference proteome</keyword>
<dbReference type="Gene3D" id="1.10.287.2720">
    <property type="match status" value="1"/>
</dbReference>
<dbReference type="GO" id="GO:0015485">
    <property type="term" value="F:cholesterol binding"/>
    <property type="evidence" value="ECO:0007669"/>
    <property type="project" value="TreeGrafter"/>
</dbReference>
<dbReference type="Ensembl" id="ENSLLET00000043867.1">
    <property type="protein sequence ID" value="ENSLLEP00000042181.1"/>
    <property type="gene ID" value="ENSLLEG00000026745.1"/>
</dbReference>
<accession>A0A8C5WJB8</accession>
<evidence type="ECO:0000256" key="2">
    <source>
        <dbReference type="ARBA" id="ARBA00008842"/>
    </source>
</evidence>
<evidence type="ECO:0000256" key="15">
    <source>
        <dbReference type="SAM" id="Phobius"/>
    </source>
</evidence>
<evidence type="ECO:0000256" key="6">
    <source>
        <dbReference type="ARBA" id="ARBA00022824"/>
    </source>
</evidence>
<dbReference type="InterPro" id="IPR037239">
    <property type="entry name" value="OSBP_sf"/>
</dbReference>
<dbReference type="Gene3D" id="2.30.29.30">
    <property type="entry name" value="Pleckstrin-homology domain (PH domain)/Phosphotyrosine-binding domain (PTB)"/>
    <property type="match status" value="1"/>
</dbReference>
<proteinExistence type="inferred from homology"/>
<dbReference type="Gene3D" id="3.30.70.3490">
    <property type="match status" value="1"/>
</dbReference>
<dbReference type="Pfam" id="PF01237">
    <property type="entry name" value="Oxysterol_BP"/>
    <property type="match status" value="1"/>
</dbReference>
<name>A0A8C5WJB8_9ANUR</name>
<dbReference type="GO" id="GO:0005829">
    <property type="term" value="C:cytosol"/>
    <property type="evidence" value="ECO:0007669"/>
    <property type="project" value="TreeGrafter"/>
</dbReference>
<feature type="compositionally biased region" description="Basic and acidic residues" evidence="14">
    <location>
        <begin position="728"/>
        <end position="739"/>
    </location>
</feature>
<evidence type="ECO:0000256" key="5">
    <source>
        <dbReference type="ARBA" id="ARBA00022692"/>
    </source>
</evidence>
<dbReference type="PANTHER" id="PTHR10972:SF213">
    <property type="entry name" value="OXYSTEROL-BINDING PROTEIN-RELATED PROTEIN 5"/>
    <property type="match status" value="1"/>
</dbReference>
<evidence type="ECO:0000256" key="14">
    <source>
        <dbReference type="SAM" id="MobiDB-lite"/>
    </source>
</evidence>
<evidence type="ECO:0000256" key="7">
    <source>
        <dbReference type="ARBA" id="ARBA00022989"/>
    </source>
</evidence>
<feature type="compositionally biased region" description="Basic and acidic residues" evidence="14">
    <location>
        <begin position="289"/>
        <end position="323"/>
    </location>
</feature>
<dbReference type="GO" id="GO:0006869">
    <property type="term" value="P:lipid transport"/>
    <property type="evidence" value="ECO:0007669"/>
    <property type="project" value="UniProtKB-KW"/>
</dbReference>
<dbReference type="InterPro" id="IPR001849">
    <property type="entry name" value="PH_domain"/>
</dbReference>
<dbReference type="InterPro" id="IPR011993">
    <property type="entry name" value="PH-like_dom_sf"/>
</dbReference>
<feature type="coiled-coil region" evidence="13">
    <location>
        <begin position="86"/>
        <end position="113"/>
    </location>
</feature>
<feature type="domain" description="PH" evidence="16">
    <location>
        <begin position="116"/>
        <end position="233"/>
    </location>
</feature>
<evidence type="ECO:0000256" key="12">
    <source>
        <dbReference type="RuleBase" id="RU003845"/>
    </source>
</evidence>
<keyword evidence="10 15" id="KW-0472">Membrane</keyword>
<feature type="compositionally biased region" description="Low complexity" evidence="14">
    <location>
        <begin position="712"/>
        <end position="727"/>
    </location>
</feature>
<evidence type="ECO:0000256" key="4">
    <source>
        <dbReference type="ARBA" id="ARBA00022553"/>
    </source>
</evidence>
<dbReference type="PROSITE" id="PS50003">
    <property type="entry name" value="PH_DOMAIN"/>
    <property type="match status" value="1"/>
</dbReference>
<keyword evidence="8 12" id="KW-0445">Lipid transport</keyword>
<dbReference type="InterPro" id="IPR018494">
    <property type="entry name" value="Oxysterol-bd_CS"/>
</dbReference>
<evidence type="ECO:0000256" key="10">
    <source>
        <dbReference type="ARBA" id="ARBA00023136"/>
    </source>
</evidence>
<keyword evidence="6" id="KW-0256">Endoplasmic reticulum</keyword>